<reference evidence="4" key="1">
    <citation type="submission" date="2023-10" db="EMBL/GenBank/DDBJ databases">
        <title>Genome assemblies of two species of porcelain crab, Petrolisthes cinctipes and Petrolisthes manimaculis (Anomura: Porcellanidae).</title>
        <authorList>
            <person name="Angst P."/>
        </authorList>
    </citation>
    <scope>NUCLEOTIDE SEQUENCE</scope>
    <source>
        <strain evidence="4">PB745_01</strain>
        <tissue evidence="4">Gill</tissue>
    </source>
</reference>
<dbReference type="SUPFAM" id="SSF56327">
    <property type="entry name" value="LDH C-terminal domain-like"/>
    <property type="match status" value="1"/>
</dbReference>
<comment type="caution">
    <text evidence="4">The sequence shown here is derived from an EMBL/GenBank/DDBJ whole genome shotgun (WGS) entry which is preliminary data.</text>
</comment>
<evidence type="ECO:0000256" key="2">
    <source>
        <dbReference type="ARBA" id="ARBA00023027"/>
    </source>
</evidence>
<feature type="domain" description="Lactate/malate dehydrogenase C-terminal" evidence="3">
    <location>
        <begin position="11"/>
        <end position="55"/>
    </location>
</feature>
<dbReference type="Pfam" id="PF02866">
    <property type="entry name" value="Ldh_1_C"/>
    <property type="match status" value="1"/>
</dbReference>
<dbReference type="InterPro" id="IPR015955">
    <property type="entry name" value="Lactate_DH/Glyco_Ohase_4_C"/>
</dbReference>
<name>A0AAE1GKZ4_PETCI</name>
<dbReference type="AlphaFoldDB" id="A0AAE1GKZ4"/>
<keyword evidence="2" id="KW-0520">NAD</keyword>
<keyword evidence="1" id="KW-0560">Oxidoreductase</keyword>
<dbReference type="InterPro" id="IPR022383">
    <property type="entry name" value="Lactate/malate_DH_C"/>
</dbReference>
<evidence type="ECO:0000313" key="5">
    <source>
        <dbReference type="Proteomes" id="UP001286313"/>
    </source>
</evidence>
<dbReference type="EMBL" id="JAWQEG010000177">
    <property type="protein sequence ID" value="KAK3893776.1"/>
    <property type="molecule type" value="Genomic_DNA"/>
</dbReference>
<dbReference type="PANTHER" id="PTHR11540:SF16">
    <property type="entry name" value="MALATE DEHYDROGENASE, MITOCHONDRIAL"/>
    <property type="match status" value="1"/>
</dbReference>
<evidence type="ECO:0000259" key="3">
    <source>
        <dbReference type="Pfam" id="PF02866"/>
    </source>
</evidence>
<keyword evidence="5" id="KW-1185">Reference proteome</keyword>
<dbReference type="Gene3D" id="3.90.110.10">
    <property type="entry name" value="Lactate dehydrogenase/glycoside hydrolase, family 4, C-terminal"/>
    <property type="match status" value="1"/>
</dbReference>
<evidence type="ECO:0000256" key="1">
    <source>
        <dbReference type="ARBA" id="ARBA00023002"/>
    </source>
</evidence>
<protein>
    <recommendedName>
        <fullName evidence="3">Lactate/malate dehydrogenase C-terminal domain-containing protein</fullName>
    </recommendedName>
</protein>
<accession>A0AAE1GKZ4</accession>
<dbReference type="PANTHER" id="PTHR11540">
    <property type="entry name" value="MALATE AND LACTATE DEHYDROGENASE"/>
    <property type="match status" value="1"/>
</dbReference>
<dbReference type="GO" id="GO:0030060">
    <property type="term" value="F:L-malate dehydrogenase (NAD+) activity"/>
    <property type="evidence" value="ECO:0007669"/>
    <property type="project" value="TreeGrafter"/>
</dbReference>
<organism evidence="4 5">
    <name type="scientific">Petrolisthes cinctipes</name>
    <name type="common">Flat porcelain crab</name>
    <dbReference type="NCBI Taxonomy" id="88211"/>
    <lineage>
        <taxon>Eukaryota</taxon>
        <taxon>Metazoa</taxon>
        <taxon>Ecdysozoa</taxon>
        <taxon>Arthropoda</taxon>
        <taxon>Crustacea</taxon>
        <taxon>Multicrustacea</taxon>
        <taxon>Malacostraca</taxon>
        <taxon>Eumalacostraca</taxon>
        <taxon>Eucarida</taxon>
        <taxon>Decapoda</taxon>
        <taxon>Pleocyemata</taxon>
        <taxon>Anomura</taxon>
        <taxon>Galatheoidea</taxon>
        <taxon>Porcellanidae</taxon>
        <taxon>Petrolisthes</taxon>
    </lineage>
</organism>
<dbReference type="Proteomes" id="UP001286313">
    <property type="component" value="Unassembled WGS sequence"/>
</dbReference>
<sequence>MCLPFHYLGTGTEVVKAKAGAGSATLLMAYTGARFASSVIKALSGKAGIVECAYIRPSGGGRSTRTQFQHQKGKEFAANM</sequence>
<proteinExistence type="predicted"/>
<evidence type="ECO:0000313" key="4">
    <source>
        <dbReference type="EMBL" id="KAK3893776.1"/>
    </source>
</evidence>
<dbReference type="GO" id="GO:0005737">
    <property type="term" value="C:cytoplasm"/>
    <property type="evidence" value="ECO:0007669"/>
    <property type="project" value="TreeGrafter"/>
</dbReference>
<gene>
    <name evidence="4" type="ORF">Pcinc_002433</name>
</gene>